<dbReference type="OrthoDB" id="963658at2"/>
<gene>
    <name evidence="1" type="ORF">SAMN05216167_12469</name>
</gene>
<sequence length="81" mass="9330">MKMNTQSLVNLEVSLKELMDAFAQLPLKPDGAQQHYAVKFPVTNDYGNSCERELLFNWNPQYNDWEINTKGHDLLITASSR</sequence>
<dbReference type="EMBL" id="FOLQ01000024">
    <property type="protein sequence ID" value="SFF00440.1"/>
    <property type="molecule type" value="Genomic_DNA"/>
</dbReference>
<evidence type="ECO:0000313" key="2">
    <source>
        <dbReference type="Proteomes" id="UP000198598"/>
    </source>
</evidence>
<accession>A0A1I2F7D5</accession>
<dbReference type="AlphaFoldDB" id="A0A1I2F7D5"/>
<reference evidence="1 2" key="1">
    <citation type="submission" date="2016-10" db="EMBL/GenBank/DDBJ databases">
        <authorList>
            <person name="de Groot N.N."/>
        </authorList>
    </citation>
    <scope>NUCLEOTIDE SEQUENCE [LARGE SCALE GENOMIC DNA]</scope>
    <source>
        <strain evidence="1 2">DSM 26130</strain>
    </source>
</reference>
<protein>
    <submittedName>
        <fullName evidence="1">Uncharacterized protein</fullName>
    </submittedName>
</protein>
<proteinExistence type="predicted"/>
<evidence type="ECO:0000313" key="1">
    <source>
        <dbReference type="EMBL" id="SFF00440.1"/>
    </source>
</evidence>
<dbReference type="Proteomes" id="UP000198598">
    <property type="component" value="Unassembled WGS sequence"/>
</dbReference>
<keyword evidence="2" id="KW-1185">Reference proteome</keyword>
<name>A0A1I2F7D5_9BACT</name>
<organism evidence="1 2">
    <name type="scientific">Spirosoma endophyticum</name>
    <dbReference type="NCBI Taxonomy" id="662367"/>
    <lineage>
        <taxon>Bacteria</taxon>
        <taxon>Pseudomonadati</taxon>
        <taxon>Bacteroidota</taxon>
        <taxon>Cytophagia</taxon>
        <taxon>Cytophagales</taxon>
        <taxon>Cytophagaceae</taxon>
        <taxon>Spirosoma</taxon>
    </lineage>
</organism>